<name>A0A4C1S9G3_EUMVA</name>
<dbReference type="AlphaFoldDB" id="A0A4C1S9G3"/>
<comment type="caution">
    <text evidence="1">The sequence shown here is derived from an EMBL/GenBank/DDBJ whole genome shotgun (WGS) entry which is preliminary data.</text>
</comment>
<protein>
    <submittedName>
        <fullName evidence="1">Uncharacterized protein</fullName>
    </submittedName>
</protein>
<evidence type="ECO:0000313" key="1">
    <source>
        <dbReference type="EMBL" id="GBO98793.1"/>
    </source>
</evidence>
<reference evidence="1 2" key="1">
    <citation type="journal article" date="2019" name="Commun. Biol.">
        <title>The bagworm genome reveals a unique fibroin gene that provides high tensile strength.</title>
        <authorList>
            <person name="Kono N."/>
            <person name="Nakamura H."/>
            <person name="Ohtoshi R."/>
            <person name="Tomita M."/>
            <person name="Numata K."/>
            <person name="Arakawa K."/>
        </authorList>
    </citation>
    <scope>NUCLEOTIDE SEQUENCE [LARGE SCALE GENOMIC DNA]</scope>
</reference>
<accession>A0A4C1S9G3</accession>
<proteinExistence type="predicted"/>
<keyword evidence="2" id="KW-1185">Reference proteome</keyword>
<sequence>MSVFSDRVQEQQIKKCSCSEDHTPRTSVLLGGFEFKGEGPAHANLFLLEQETRARRGSRWAAAPPIYGRPPARARAPPALNGKTLPHGRHCALLMCRTGRPAGRATLAYLIKDLEKGLRARPAPNARADLRHLSGPAVRGGHTLLLAFPPNNQTKVRRNRKVQESFRALSELVNAHYF</sequence>
<dbReference type="Proteomes" id="UP000299102">
    <property type="component" value="Unassembled WGS sequence"/>
</dbReference>
<dbReference type="EMBL" id="BGZK01000001">
    <property type="protein sequence ID" value="GBO98793.1"/>
    <property type="molecule type" value="Genomic_DNA"/>
</dbReference>
<evidence type="ECO:0000313" key="2">
    <source>
        <dbReference type="Proteomes" id="UP000299102"/>
    </source>
</evidence>
<organism evidence="1 2">
    <name type="scientific">Eumeta variegata</name>
    <name type="common">Bagworm moth</name>
    <name type="synonym">Eumeta japonica</name>
    <dbReference type="NCBI Taxonomy" id="151549"/>
    <lineage>
        <taxon>Eukaryota</taxon>
        <taxon>Metazoa</taxon>
        <taxon>Ecdysozoa</taxon>
        <taxon>Arthropoda</taxon>
        <taxon>Hexapoda</taxon>
        <taxon>Insecta</taxon>
        <taxon>Pterygota</taxon>
        <taxon>Neoptera</taxon>
        <taxon>Endopterygota</taxon>
        <taxon>Lepidoptera</taxon>
        <taxon>Glossata</taxon>
        <taxon>Ditrysia</taxon>
        <taxon>Tineoidea</taxon>
        <taxon>Psychidae</taxon>
        <taxon>Oiketicinae</taxon>
        <taxon>Eumeta</taxon>
    </lineage>
</organism>
<gene>
    <name evidence="1" type="ORF">EVAR_268_1</name>
</gene>